<organism evidence="1 2">
    <name type="scientific">Pistacia integerrima</name>
    <dbReference type="NCBI Taxonomy" id="434235"/>
    <lineage>
        <taxon>Eukaryota</taxon>
        <taxon>Viridiplantae</taxon>
        <taxon>Streptophyta</taxon>
        <taxon>Embryophyta</taxon>
        <taxon>Tracheophyta</taxon>
        <taxon>Spermatophyta</taxon>
        <taxon>Magnoliopsida</taxon>
        <taxon>eudicotyledons</taxon>
        <taxon>Gunneridae</taxon>
        <taxon>Pentapetalae</taxon>
        <taxon>rosids</taxon>
        <taxon>malvids</taxon>
        <taxon>Sapindales</taxon>
        <taxon>Anacardiaceae</taxon>
        <taxon>Pistacia</taxon>
    </lineage>
</organism>
<dbReference type="Proteomes" id="UP001163603">
    <property type="component" value="Chromosome 3"/>
</dbReference>
<name>A0ACC0Z4D8_9ROSI</name>
<proteinExistence type="predicted"/>
<keyword evidence="2" id="KW-1185">Reference proteome</keyword>
<reference evidence="2" key="1">
    <citation type="journal article" date="2023" name="G3 (Bethesda)">
        <title>Genome assembly and association tests identify interacting loci associated with vigor, precocity, and sex in interspecific pistachio rootstocks.</title>
        <authorList>
            <person name="Palmer W."/>
            <person name="Jacygrad E."/>
            <person name="Sagayaradj S."/>
            <person name="Cavanaugh K."/>
            <person name="Han R."/>
            <person name="Bertier L."/>
            <person name="Beede B."/>
            <person name="Kafkas S."/>
            <person name="Golino D."/>
            <person name="Preece J."/>
            <person name="Michelmore R."/>
        </authorList>
    </citation>
    <scope>NUCLEOTIDE SEQUENCE [LARGE SCALE GENOMIC DNA]</scope>
</reference>
<protein>
    <submittedName>
        <fullName evidence="1">Uncharacterized protein</fullName>
    </submittedName>
</protein>
<sequence length="392" mass="44637">MKEGVQLGVEVRQELMLSPSDGIPTKKLAHFLKPTIKSSKCVVFELPSDCLDHLPPTFEPKKVAFESGLSWMERNDIPKLKVSVFSWGEATITLEDLLIVEYSVLKFLHLRPEPNLIKTIELRFACWHEQFIVVENVRKAIDSAKGDFNWRPYAVTNWNSPKFYREKEMLISIDPNLSEELHSFAHCLRVSELVGFEYIEQYLPHHVAMQFEMDQDLPPRVARINKTPSIAWNYYSASECSFIGTKKTMEMAKGKREADASSRFKTKPKILGGTNAKSFIKRFKKTLRFDGMNKVDGVSTHSSSMLKSLREVNDSLVPPGFPPKSIVAETKDSAKECDMTIADFMKSIIKHDDGNKNMMQDEPKIVEVVPKALSELATDSKASDQDHDMVRM</sequence>
<evidence type="ECO:0000313" key="1">
    <source>
        <dbReference type="EMBL" id="KAJ0046035.1"/>
    </source>
</evidence>
<dbReference type="EMBL" id="CM047738">
    <property type="protein sequence ID" value="KAJ0046035.1"/>
    <property type="molecule type" value="Genomic_DNA"/>
</dbReference>
<gene>
    <name evidence="1" type="ORF">Pint_04184</name>
</gene>
<accession>A0ACC0Z4D8</accession>
<comment type="caution">
    <text evidence="1">The sequence shown here is derived from an EMBL/GenBank/DDBJ whole genome shotgun (WGS) entry which is preliminary data.</text>
</comment>
<evidence type="ECO:0000313" key="2">
    <source>
        <dbReference type="Proteomes" id="UP001163603"/>
    </source>
</evidence>